<dbReference type="EC" id="3.1.3.48" evidence="3"/>
<dbReference type="EMBL" id="CP141059">
    <property type="protein sequence ID" value="WQQ25383.1"/>
    <property type="molecule type" value="Genomic_DNA"/>
</dbReference>
<reference evidence="4" key="1">
    <citation type="submission" date="2023-12" db="EMBL/GenBank/DDBJ databases">
        <title>Novel species in genus Nocardioides.</title>
        <authorList>
            <person name="Zhou H."/>
        </authorList>
    </citation>
    <scope>NUCLEOTIDE SEQUENCE [LARGE SCALE GENOMIC DNA]</scope>
    <source>
        <strain evidence="4">HM61</strain>
    </source>
</reference>
<keyword evidence="4" id="KW-1185">Reference proteome</keyword>
<dbReference type="PROSITE" id="PS00383">
    <property type="entry name" value="TYR_PHOSPHATASE_1"/>
    <property type="match status" value="1"/>
</dbReference>
<organism evidence="3 4">
    <name type="scientific">Nocardioides bizhenqiangii</name>
    <dbReference type="NCBI Taxonomy" id="3095076"/>
    <lineage>
        <taxon>Bacteria</taxon>
        <taxon>Bacillati</taxon>
        <taxon>Actinomycetota</taxon>
        <taxon>Actinomycetes</taxon>
        <taxon>Propionibacteriales</taxon>
        <taxon>Nocardioidaceae</taxon>
        <taxon>Nocardioides</taxon>
    </lineage>
</organism>
<dbReference type="InterPro" id="IPR026893">
    <property type="entry name" value="Tyr/Ser_Pase_IphP-type"/>
</dbReference>
<dbReference type="PANTHER" id="PTHR31126:SF1">
    <property type="entry name" value="TYROSINE SPECIFIC PROTEIN PHOSPHATASES DOMAIN-CONTAINING PROTEIN"/>
    <property type="match status" value="1"/>
</dbReference>
<dbReference type="GO" id="GO:0004725">
    <property type="term" value="F:protein tyrosine phosphatase activity"/>
    <property type="evidence" value="ECO:0007669"/>
    <property type="project" value="UniProtKB-EC"/>
</dbReference>
<evidence type="ECO:0000313" key="3">
    <source>
        <dbReference type="EMBL" id="WQQ25383.1"/>
    </source>
</evidence>
<protein>
    <submittedName>
        <fullName evidence="3">Tyrosine-protein phosphatase</fullName>
        <ecNumber evidence="3">3.1.3.48</ecNumber>
    </submittedName>
</protein>
<sequence>MAERASWNRQVPLQGNGNFRDIGGYATTDGRAVRTGVVFRSGSLDELSKDDVPVLQSLGVCAIADLRREPERAEVTPSWFAASGIAVTRLPIGTRVAHLKSIATRMLAGEITDFDADDMIDIYTTLLTHYPAEFGEVVRVIARADGATVVHCTAGKDRTGVAIALLLSFLGVDDETVADDYALSQQNYSLPLLAELEVRFAELDADLERVRSFFEAQPGVMLGLLGDLRARFGSAADYLAGPAGVPRDDLERVRARLLEHHDDVQPDGGEPA</sequence>
<dbReference type="SUPFAM" id="SSF52799">
    <property type="entry name" value="(Phosphotyrosine protein) phosphatases II"/>
    <property type="match status" value="1"/>
</dbReference>
<evidence type="ECO:0000259" key="2">
    <source>
        <dbReference type="PROSITE" id="PS50056"/>
    </source>
</evidence>
<dbReference type="Gene3D" id="3.90.190.10">
    <property type="entry name" value="Protein tyrosine phosphatase superfamily"/>
    <property type="match status" value="1"/>
</dbReference>
<dbReference type="Pfam" id="PF13350">
    <property type="entry name" value="Y_phosphatase3"/>
    <property type="match status" value="1"/>
</dbReference>
<evidence type="ECO:0000313" key="4">
    <source>
        <dbReference type="Proteomes" id="UP001327225"/>
    </source>
</evidence>
<dbReference type="InterPro" id="IPR016130">
    <property type="entry name" value="Tyr_Pase_AS"/>
</dbReference>
<keyword evidence="3" id="KW-0378">Hydrolase</keyword>
<accession>A0ABZ0ZMF1</accession>
<dbReference type="RefSeq" id="WP_322936788.1">
    <property type="nucleotide sequence ID" value="NZ_CP141059.1"/>
</dbReference>
<proteinExistence type="inferred from homology"/>
<evidence type="ECO:0000256" key="1">
    <source>
        <dbReference type="ARBA" id="ARBA00009580"/>
    </source>
</evidence>
<dbReference type="InterPro" id="IPR000387">
    <property type="entry name" value="Tyr_Pase_dom"/>
</dbReference>
<dbReference type="InterPro" id="IPR029021">
    <property type="entry name" value="Prot-tyrosine_phosphatase-like"/>
</dbReference>
<dbReference type="Proteomes" id="UP001327225">
    <property type="component" value="Chromosome"/>
</dbReference>
<feature type="domain" description="Tyrosine specific protein phosphatases" evidence="2">
    <location>
        <begin position="132"/>
        <end position="167"/>
    </location>
</feature>
<gene>
    <name evidence="3" type="ORF">SHK19_15605</name>
</gene>
<comment type="similarity">
    <text evidence="1">Belongs to the protein-tyrosine phosphatase family.</text>
</comment>
<name>A0ABZ0ZMF1_9ACTN</name>
<dbReference type="PANTHER" id="PTHR31126">
    <property type="entry name" value="TYROSINE-PROTEIN PHOSPHATASE"/>
    <property type="match status" value="1"/>
</dbReference>
<dbReference type="PROSITE" id="PS50056">
    <property type="entry name" value="TYR_PHOSPHATASE_2"/>
    <property type="match status" value="1"/>
</dbReference>